<accession>A0ABR1PE16</accession>
<evidence type="ECO:0008006" key="3">
    <source>
        <dbReference type="Google" id="ProtNLM"/>
    </source>
</evidence>
<protein>
    <recommendedName>
        <fullName evidence="3">Integral membrane protein</fullName>
    </recommendedName>
</protein>
<name>A0ABR1PE16_DIAER</name>
<evidence type="ECO:0000313" key="1">
    <source>
        <dbReference type="EMBL" id="KAK7734158.1"/>
    </source>
</evidence>
<dbReference type="EMBL" id="JAKNSF020000016">
    <property type="protein sequence ID" value="KAK7734158.1"/>
    <property type="molecule type" value="Genomic_DNA"/>
</dbReference>
<sequence length="114" mass="12322">MPSFSALTIYLFGATAFGAGVYTLLFSSPTTPEMKANSLAAIAMGIYYPLAAYQENRAFFIATVPMRSLSATVFWQQGWVEAAVWEGAGAALTGLGLMWQAWRESLAEEKSHAS</sequence>
<comment type="caution">
    <text evidence="1">The sequence shown here is derived from an EMBL/GenBank/DDBJ whole genome shotgun (WGS) entry which is preliminary data.</text>
</comment>
<reference evidence="1 2" key="1">
    <citation type="submission" date="2024-02" db="EMBL/GenBank/DDBJ databases">
        <title>De novo assembly and annotation of 12 fungi associated with fruit tree decline syndrome in Ontario, Canada.</title>
        <authorList>
            <person name="Sulman M."/>
            <person name="Ellouze W."/>
            <person name="Ilyukhin E."/>
        </authorList>
    </citation>
    <scope>NUCLEOTIDE SEQUENCE [LARGE SCALE GENOMIC DNA]</scope>
    <source>
        <strain evidence="1 2">M169</strain>
    </source>
</reference>
<dbReference type="Proteomes" id="UP001430848">
    <property type="component" value="Unassembled WGS sequence"/>
</dbReference>
<evidence type="ECO:0000313" key="2">
    <source>
        <dbReference type="Proteomes" id="UP001430848"/>
    </source>
</evidence>
<keyword evidence="2" id="KW-1185">Reference proteome</keyword>
<organism evidence="1 2">
    <name type="scientific">Diaporthe eres</name>
    <name type="common">Phomopsis oblonga</name>
    <dbReference type="NCBI Taxonomy" id="83184"/>
    <lineage>
        <taxon>Eukaryota</taxon>
        <taxon>Fungi</taxon>
        <taxon>Dikarya</taxon>
        <taxon>Ascomycota</taxon>
        <taxon>Pezizomycotina</taxon>
        <taxon>Sordariomycetes</taxon>
        <taxon>Sordariomycetidae</taxon>
        <taxon>Diaporthales</taxon>
        <taxon>Diaporthaceae</taxon>
        <taxon>Diaporthe</taxon>
        <taxon>Diaporthe eres species complex</taxon>
    </lineage>
</organism>
<proteinExistence type="predicted"/>
<gene>
    <name evidence="1" type="ORF">SLS63_004443</name>
</gene>